<sequence>MNYRAPRGMVFFGRINPLWVVGAKYDMSYLAPLVPGCGVEYYAWLLDSVRSGKKQADGLK</sequence>
<comment type="caution">
    <text evidence="1">The sequence shown here is derived from an EMBL/GenBank/DDBJ whole genome shotgun (WGS) entry which is preliminary data.</text>
</comment>
<reference evidence="1 2" key="1">
    <citation type="submission" date="2017-09" db="EMBL/GenBank/DDBJ databases">
        <title>Depth-based differentiation of microbial function through sediment-hosted aquifers and enrichment of novel symbionts in the deep terrestrial subsurface.</title>
        <authorList>
            <person name="Probst A.J."/>
            <person name="Ladd B."/>
            <person name="Jarett J.K."/>
            <person name="Geller-Mcgrath D.E."/>
            <person name="Sieber C.M."/>
            <person name="Emerson J.B."/>
            <person name="Anantharaman K."/>
            <person name="Thomas B.C."/>
            <person name="Malmstrom R."/>
            <person name="Stieglmeier M."/>
            <person name="Klingl A."/>
            <person name="Woyke T."/>
            <person name="Ryan C.M."/>
            <person name="Banfield J.F."/>
        </authorList>
    </citation>
    <scope>NUCLEOTIDE SEQUENCE [LARGE SCALE GENOMIC DNA]</scope>
    <source>
        <strain evidence="1">CG23_combo_of_CG06-09_8_20_14_all_54_14</strain>
    </source>
</reference>
<dbReference type="AlphaFoldDB" id="A0A2G9ZAF2"/>
<proteinExistence type="predicted"/>
<accession>A0A2G9ZAF2</accession>
<protein>
    <submittedName>
        <fullName evidence="1">Uncharacterized protein</fullName>
    </submittedName>
</protein>
<organism evidence="1 2">
    <name type="scientific">Candidatus Jorgensenbacteria bacterium CG23_combo_of_CG06-09_8_20_14_all_54_14</name>
    <dbReference type="NCBI Taxonomy" id="1974595"/>
    <lineage>
        <taxon>Bacteria</taxon>
        <taxon>Candidatus Joergenseniibacteriota</taxon>
    </lineage>
</organism>
<dbReference type="EMBL" id="PCRZ01000007">
    <property type="protein sequence ID" value="PIP30133.1"/>
    <property type="molecule type" value="Genomic_DNA"/>
</dbReference>
<dbReference type="Proteomes" id="UP000228812">
    <property type="component" value="Unassembled WGS sequence"/>
</dbReference>
<gene>
    <name evidence="1" type="ORF">COX26_00290</name>
</gene>
<evidence type="ECO:0000313" key="1">
    <source>
        <dbReference type="EMBL" id="PIP30133.1"/>
    </source>
</evidence>
<evidence type="ECO:0000313" key="2">
    <source>
        <dbReference type="Proteomes" id="UP000228812"/>
    </source>
</evidence>
<name>A0A2G9ZAF2_9BACT</name>